<protein>
    <recommendedName>
        <fullName evidence="2 5">Methionyl-tRNA formyltransferase</fullName>
        <ecNumber evidence="2 5">2.1.2.9</ecNumber>
    </recommendedName>
</protein>
<organism evidence="9 10">
    <name type="scientific">Cloacibacillus evryensis</name>
    <dbReference type="NCBI Taxonomy" id="508460"/>
    <lineage>
        <taxon>Bacteria</taxon>
        <taxon>Thermotogati</taxon>
        <taxon>Synergistota</taxon>
        <taxon>Synergistia</taxon>
        <taxon>Synergistales</taxon>
        <taxon>Synergistaceae</taxon>
        <taxon>Cloacibacillus</taxon>
    </lineage>
</organism>
<feature type="domain" description="Formyl transferase N-terminal" evidence="7">
    <location>
        <begin position="26"/>
        <end position="173"/>
    </location>
</feature>
<comment type="caution">
    <text evidence="9">The sequence shown here is derived from an EMBL/GenBank/DDBJ whole genome shotgun (WGS) entry which is preliminary data.</text>
</comment>
<comment type="catalytic activity">
    <reaction evidence="5">
        <text>L-methionyl-tRNA(fMet) + (6R)-10-formyltetrahydrofolate = N-formyl-L-methionyl-tRNA(fMet) + (6S)-5,6,7,8-tetrahydrofolate + H(+)</text>
        <dbReference type="Rhea" id="RHEA:24380"/>
        <dbReference type="Rhea" id="RHEA-COMP:9952"/>
        <dbReference type="Rhea" id="RHEA-COMP:9953"/>
        <dbReference type="ChEBI" id="CHEBI:15378"/>
        <dbReference type="ChEBI" id="CHEBI:57453"/>
        <dbReference type="ChEBI" id="CHEBI:78530"/>
        <dbReference type="ChEBI" id="CHEBI:78844"/>
        <dbReference type="ChEBI" id="CHEBI:195366"/>
        <dbReference type="EC" id="2.1.2.9"/>
    </reaction>
</comment>
<dbReference type="EC" id="2.1.2.9" evidence="2 5"/>
<dbReference type="GO" id="GO:0004479">
    <property type="term" value="F:methionyl-tRNA formyltransferase activity"/>
    <property type="evidence" value="ECO:0007669"/>
    <property type="project" value="UniProtKB-UniRule"/>
</dbReference>
<evidence type="ECO:0000256" key="3">
    <source>
        <dbReference type="ARBA" id="ARBA00022679"/>
    </source>
</evidence>
<dbReference type="Pfam" id="PF02911">
    <property type="entry name" value="Formyl_trans_C"/>
    <property type="match status" value="1"/>
</dbReference>
<feature type="compositionally biased region" description="Basic and acidic residues" evidence="6">
    <location>
        <begin position="300"/>
        <end position="311"/>
    </location>
</feature>
<comment type="function">
    <text evidence="5">Attaches a formyl group to the free amino group of methionyl-tRNA(fMet). The formyl group appears to play a dual role in the initiator identity of N-formylmethionyl-tRNA by promoting its recognition by IF2 and preventing the misappropriation of this tRNA by the elongation apparatus.</text>
</comment>
<dbReference type="Gene3D" id="3.40.50.12230">
    <property type="match status" value="1"/>
</dbReference>
<evidence type="ECO:0000256" key="4">
    <source>
        <dbReference type="ARBA" id="ARBA00022917"/>
    </source>
</evidence>
<dbReference type="SUPFAM" id="SSF50486">
    <property type="entry name" value="FMT C-terminal domain-like"/>
    <property type="match status" value="1"/>
</dbReference>
<dbReference type="InterPro" id="IPR002376">
    <property type="entry name" value="Formyl_transf_N"/>
</dbReference>
<evidence type="ECO:0000256" key="5">
    <source>
        <dbReference type="HAMAP-Rule" id="MF_00182"/>
    </source>
</evidence>
<dbReference type="InterPro" id="IPR005793">
    <property type="entry name" value="Formyl_trans_C"/>
</dbReference>
<feature type="binding site" evidence="5">
    <location>
        <begin position="112"/>
        <end position="115"/>
    </location>
    <ligand>
        <name>(6S)-5,6,7,8-tetrahydrofolate</name>
        <dbReference type="ChEBI" id="CHEBI:57453"/>
    </ligand>
</feature>
<reference evidence="9 10" key="1">
    <citation type="submission" date="2022-06" db="EMBL/GenBank/DDBJ databases">
        <title>Isolation of gut microbiota from human fecal samples.</title>
        <authorList>
            <person name="Pamer E.G."/>
            <person name="Barat B."/>
            <person name="Waligurski E."/>
            <person name="Medina S."/>
            <person name="Paddock L."/>
            <person name="Mostad J."/>
        </authorList>
    </citation>
    <scope>NUCLEOTIDE SEQUENCE [LARGE SCALE GENOMIC DNA]</scope>
    <source>
        <strain evidence="9 10">DFI.9.90</strain>
    </source>
</reference>
<evidence type="ECO:0000259" key="8">
    <source>
        <dbReference type="Pfam" id="PF02911"/>
    </source>
</evidence>
<dbReference type="EMBL" id="JANFYT010000005">
    <property type="protein sequence ID" value="MCQ4813470.1"/>
    <property type="molecule type" value="Genomic_DNA"/>
</dbReference>
<dbReference type="SUPFAM" id="SSF53328">
    <property type="entry name" value="Formyltransferase"/>
    <property type="match status" value="1"/>
</dbReference>
<evidence type="ECO:0000256" key="2">
    <source>
        <dbReference type="ARBA" id="ARBA00012261"/>
    </source>
</evidence>
<dbReference type="PANTHER" id="PTHR11138">
    <property type="entry name" value="METHIONYL-TRNA FORMYLTRANSFERASE"/>
    <property type="match status" value="1"/>
</dbReference>
<dbReference type="AlphaFoldDB" id="A0AAW5JY55"/>
<dbReference type="InterPro" id="IPR041711">
    <property type="entry name" value="Met-tRNA-FMT_N"/>
</dbReference>
<dbReference type="InterPro" id="IPR036477">
    <property type="entry name" value="Formyl_transf_N_sf"/>
</dbReference>
<evidence type="ECO:0000313" key="10">
    <source>
        <dbReference type="Proteomes" id="UP001205919"/>
    </source>
</evidence>
<dbReference type="InterPro" id="IPR011034">
    <property type="entry name" value="Formyl_transferase-like_C_sf"/>
</dbReference>
<feature type="domain" description="Formyl transferase C-terminal" evidence="8">
    <location>
        <begin position="206"/>
        <end position="302"/>
    </location>
</feature>
<dbReference type="HAMAP" id="MF_00182">
    <property type="entry name" value="Formyl_trans"/>
    <property type="match status" value="1"/>
</dbReference>
<keyword evidence="3 5" id="KW-0808">Transferase</keyword>
<evidence type="ECO:0000256" key="1">
    <source>
        <dbReference type="ARBA" id="ARBA00010699"/>
    </source>
</evidence>
<accession>A0AAW5JY55</accession>
<name>A0AAW5JY55_9BACT</name>
<proteinExistence type="inferred from homology"/>
<sequence length="311" mass="33778">MGRLTVGFMGSGRFASRCLEIISERVRPAWVLTNAPKTAGRGLKFQNTPVWELAGTLGLPVHTTEKLAADRERLAWLGDNTPDVMLVIDFGHIIKEPVLSMAPLGCLNIHPSRLPEYRGSAPIQRALMDGRTKTAVSIFRLDAGMDSGPILAQPELEILPEDNTATLMEKAALLGAGTLLHYLCEAAPEDWHFTPQKEENATAAPKIDKSEGKIDWRADGAREIVNKIRGIGSSPGVYCAVRGKRLRVLAAEPLPSVAREAGRCEIVEGMPVIACREGALKLVEVQPEGKKPQRAADWARGARIEKGEEIG</sequence>
<feature type="region of interest" description="Disordered" evidence="6">
    <location>
        <begin position="289"/>
        <end position="311"/>
    </location>
</feature>
<keyword evidence="4 5" id="KW-0648">Protein biosynthesis</keyword>
<dbReference type="Proteomes" id="UP001205919">
    <property type="component" value="Unassembled WGS sequence"/>
</dbReference>
<keyword evidence="10" id="KW-1185">Reference proteome</keyword>
<dbReference type="GO" id="GO:0005829">
    <property type="term" value="C:cytosol"/>
    <property type="evidence" value="ECO:0007669"/>
    <property type="project" value="TreeGrafter"/>
</dbReference>
<dbReference type="PANTHER" id="PTHR11138:SF5">
    <property type="entry name" value="METHIONYL-TRNA FORMYLTRANSFERASE, MITOCHONDRIAL"/>
    <property type="match status" value="1"/>
</dbReference>
<evidence type="ECO:0000313" key="9">
    <source>
        <dbReference type="EMBL" id="MCQ4813470.1"/>
    </source>
</evidence>
<gene>
    <name evidence="5 9" type="primary">fmt</name>
    <name evidence="9" type="ORF">NE630_03405</name>
</gene>
<dbReference type="RefSeq" id="WP_051485014.1">
    <property type="nucleotide sequence ID" value="NZ_DBEWVB010000071.1"/>
</dbReference>
<dbReference type="NCBIfam" id="TIGR00460">
    <property type="entry name" value="fmt"/>
    <property type="match status" value="1"/>
</dbReference>
<evidence type="ECO:0000256" key="6">
    <source>
        <dbReference type="SAM" id="MobiDB-lite"/>
    </source>
</evidence>
<dbReference type="CDD" id="cd08704">
    <property type="entry name" value="Met_tRNA_FMT_C"/>
    <property type="match status" value="1"/>
</dbReference>
<comment type="similarity">
    <text evidence="1 5">Belongs to the Fmt family.</text>
</comment>
<dbReference type="CDD" id="cd08646">
    <property type="entry name" value="FMT_core_Met-tRNA-FMT_N"/>
    <property type="match status" value="1"/>
</dbReference>
<dbReference type="InterPro" id="IPR005794">
    <property type="entry name" value="Fmt"/>
</dbReference>
<dbReference type="GeneID" id="95756591"/>
<dbReference type="Pfam" id="PF00551">
    <property type="entry name" value="Formyl_trans_N"/>
    <property type="match status" value="1"/>
</dbReference>
<dbReference type="InterPro" id="IPR044135">
    <property type="entry name" value="Met-tRNA-FMT_C"/>
</dbReference>
<evidence type="ECO:0000259" key="7">
    <source>
        <dbReference type="Pfam" id="PF00551"/>
    </source>
</evidence>